<reference evidence="4" key="1">
    <citation type="submission" date="2022-08" db="EMBL/GenBank/DDBJ databases">
        <title>Alicyclobacillus dauci DSM2870, complete genome.</title>
        <authorList>
            <person name="Wang Q."/>
            <person name="Cai R."/>
            <person name="Wang Z."/>
        </authorList>
    </citation>
    <scope>NUCLEOTIDE SEQUENCE</scope>
    <source>
        <strain evidence="4">DSM 28700</strain>
    </source>
</reference>
<keyword evidence="5" id="KW-1185">Reference proteome</keyword>
<evidence type="ECO:0000256" key="1">
    <source>
        <dbReference type="SAM" id="MobiDB-lite"/>
    </source>
</evidence>
<sequence length="485" mass="55999">MYRKRESQLLLPHEFFLPFAGKLNEENRWVKLAQLIPWDLVEEHYAQLFKPISKGGQAAVSVRVALGSLIIQERLGTSDRETVEHITENPYLQYFIGLPGFQQSPPFDASLMTHFRKRLGADVLNQVNEWIIMAAKADEEADDDSHSPGNGSQDNHTRSEQPEVDPDVPRQGKLLLDATCAPVDIAYPTDLSLLNEAREKLEQIIDVLHAPHSGKERKPRTYRQKARRAYLVIAKQRRASKQKIRRAIGQQLRYVMRDLKTIDHLATRTPLTELSRQQYKNLLVVRELVRQQKMMYDTRSHRVEDRIVSISQPHVRPIVRGKAKANVEFGAKVAVSMVDGYARIDHAQWDTFNEGQLLQESVEAYRERYGCYPEAVLADKLYRTRANLQYCRERGIRLSGPRLGRPSKAEHAMHKQMERQDSAERNAIEGKFGEGKRRYGLDRIRARLENTSLTVISLQILVMNLERWLRVLFAFCLQLLKSLFS</sequence>
<evidence type="ECO:0000259" key="3">
    <source>
        <dbReference type="Pfam" id="PF13586"/>
    </source>
</evidence>
<dbReference type="InterPro" id="IPR008490">
    <property type="entry name" value="Transposase_InsH_N"/>
</dbReference>
<evidence type="ECO:0000313" key="5">
    <source>
        <dbReference type="Proteomes" id="UP001164803"/>
    </source>
</evidence>
<dbReference type="Pfam" id="PF13586">
    <property type="entry name" value="DDE_Tnp_1_2"/>
    <property type="match status" value="1"/>
</dbReference>
<protein>
    <submittedName>
        <fullName evidence="4">IS5 family transposase</fullName>
    </submittedName>
</protein>
<dbReference type="PANTHER" id="PTHR33803:SF3">
    <property type="entry name" value="BLL1974 PROTEIN"/>
    <property type="match status" value="1"/>
</dbReference>
<dbReference type="PANTHER" id="PTHR33803">
    <property type="entry name" value="IS1478 TRANSPOSASE"/>
    <property type="match status" value="1"/>
</dbReference>
<dbReference type="RefSeq" id="WP_268045002.1">
    <property type="nucleotide sequence ID" value="NZ_CP104064.1"/>
</dbReference>
<name>A0ABY6Z434_9BACL</name>
<dbReference type="EMBL" id="CP104064">
    <property type="protein sequence ID" value="WAH37510.1"/>
    <property type="molecule type" value="Genomic_DNA"/>
</dbReference>
<accession>A0ABY6Z434</accession>
<dbReference type="InterPro" id="IPR047710">
    <property type="entry name" value="Transpos_IS5-like"/>
</dbReference>
<feature type="domain" description="Transposase DDE" evidence="3">
    <location>
        <begin position="376"/>
        <end position="466"/>
    </location>
</feature>
<proteinExistence type="predicted"/>
<dbReference type="Pfam" id="PF05598">
    <property type="entry name" value="DUF772"/>
    <property type="match status" value="1"/>
</dbReference>
<evidence type="ECO:0000259" key="2">
    <source>
        <dbReference type="Pfam" id="PF05598"/>
    </source>
</evidence>
<feature type="region of interest" description="Disordered" evidence="1">
    <location>
        <begin position="138"/>
        <end position="169"/>
    </location>
</feature>
<dbReference type="NCBIfam" id="NF033578">
    <property type="entry name" value="transpos_IS5_1"/>
    <property type="match status" value="1"/>
</dbReference>
<gene>
    <name evidence="4" type="ORF">NZD86_02945</name>
</gene>
<organism evidence="4 5">
    <name type="scientific">Alicyclobacillus dauci</name>
    <dbReference type="NCBI Taxonomy" id="1475485"/>
    <lineage>
        <taxon>Bacteria</taxon>
        <taxon>Bacillati</taxon>
        <taxon>Bacillota</taxon>
        <taxon>Bacilli</taxon>
        <taxon>Bacillales</taxon>
        <taxon>Alicyclobacillaceae</taxon>
        <taxon>Alicyclobacillus</taxon>
    </lineage>
</organism>
<dbReference type="Proteomes" id="UP001164803">
    <property type="component" value="Chromosome"/>
</dbReference>
<feature type="domain" description="Transposase InsH N-terminal" evidence="2">
    <location>
        <begin position="22"/>
        <end position="118"/>
    </location>
</feature>
<evidence type="ECO:0000313" key="4">
    <source>
        <dbReference type="EMBL" id="WAH37510.1"/>
    </source>
</evidence>
<dbReference type="InterPro" id="IPR025668">
    <property type="entry name" value="Tnp_DDE_dom"/>
</dbReference>